<dbReference type="FunFam" id="3.90.640.10:FF:000007">
    <property type="entry name" value="Actin like 7B"/>
    <property type="match status" value="1"/>
</dbReference>
<accession>R0KCC2</accession>
<dbReference type="Proteomes" id="UP000296049">
    <property type="component" value="Unassembled WGS sequence"/>
</dbReference>
<proteinExistence type="inferred from homology"/>
<evidence type="ECO:0000256" key="2">
    <source>
        <dbReference type="ARBA" id="ARBA00006752"/>
    </source>
</evidence>
<comment type="subcellular location">
    <subcellularLocation>
        <location evidence="1">Cytoplasm</location>
        <location evidence="1">Cytoskeleton</location>
    </subcellularLocation>
</comment>
<dbReference type="Pfam" id="PF00022">
    <property type="entry name" value="Actin"/>
    <property type="match status" value="1"/>
</dbReference>
<dbReference type="Gene3D" id="3.90.640.10">
    <property type="entry name" value="Actin, Chain A, domain 4"/>
    <property type="match status" value="1"/>
</dbReference>
<gene>
    <name evidence="5" type="ORF">Anapl_01958</name>
</gene>
<dbReference type="SUPFAM" id="SSF53067">
    <property type="entry name" value="Actin-like ATPase domain"/>
    <property type="match status" value="2"/>
</dbReference>
<protein>
    <submittedName>
        <fullName evidence="5">Actin-1</fullName>
    </submittedName>
</protein>
<feature type="non-terminal residue" evidence="5">
    <location>
        <position position="1"/>
    </location>
</feature>
<keyword evidence="3" id="KW-0963">Cytoplasm</keyword>
<dbReference type="InterPro" id="IPR043129">
    <property type="entry name" value="ATPase_NBD"/>
</dbReference>
<dbReference type="AlphaFoldDB" id="R0KCC2"/>
<keyword evidence="6" id="KW-1185">Reference proteome</keyword>
<reference evidence="6" key="1">
    <citation type="journal article" date="2013" name="Nat. Genet.">
        <title>The duck genome and transcriptome provide insight into an avian influenza virus reservoir species.</title>
        <authorList>
            <person name="Huang Y."/>
            <person name="Li Y."/>
            <person name="Burt D.W."/>
            <person name="Chen H."/>
            <person name="Zhang Y."/>
            <person name="Qian W."/>
            <person name="Kim H."/>
            <person name="Gan S."/>
            <person name="Zhao Y."/>
            <person name="Li J."/>
            <person name="Yi K."/>
            <person name="Feng H."/>
            <person name="Zhu P."/>
            <person name="Li B."/>
            <person name="Liu Q."/>
            <person name="Fairley S."/>
            <person name="Magor K.E."/>
            <person name="Du Z."/>
            <person name="Hu X."/>
            <person name="Goodman L."/>
            <person name="Tafer H."/>
            <person name="Vignal A."/>
            <person name="Lee T."/>
            <person name="Kim K.W."/>
            <person name="Sheng Z."/>
            <person name="An Y."/>
            <person name="Searle S."/>
            <person name="Herrero J."/>
            <person name="Groenen M.A."/>
            <person name="Crooijmans R.P."/>
            <person name="Faraut T."/>
            <person name="Cai Q."/>
            <person name="Webster R.G."/>
            <person name="Aldridge J.R."/>
            <person name="Warren W.C."/>
            <person name="Bartschat S."/>
            <person name="Kehr S."/>
            <person name="Marz M."/>
            <person name="Stadler P.F."/>
            <person name="Smith J."/>
            <person name="Kraus R.H."/>
            <person name="Zhao Y."/>
            <person name="Ren L."/>
            <person name="Fei J."/>
            <person name="Morisson M."/>
            <person name="Kaiser P."/>
            <person name="Griffin D.K."/>
            <person name="Rao M."/>
            <person name="Pitel F."/>
            <person name="Wang J."/>
            <person name="Li N."/>
        </authorList>
    </citation>
    <scope>NUCLEOTIDE SEQUENCE [LARGE SCALE GENOMIC DNA]</scope>
</reference>
<evidence type="ECO:0000313" key="5">
    <source>
        <dbReference type="EMBL" id="EOB07562.1"/>
    </source>
</evidence>
<evidence type="ECO:0000256" key="1">
    <source>
        <dbReference type="ARBA" id="ARBA00004245"/>
    </source>
</evidence>
<keyword evidence="3" id="KW-0206">Cytoskeleton</keyword>
<name>R0KCC2_ANAPL</name>
<dbReference type="SMART" id="SM00268">
    <property type="entry name" value="ACTIN"/>
    <property type="match status" value="1"/>
</dbReference>
<dbReference type="GO" id="GO:0005856">
    <property type="term" value="C:cytoskeleton"/>
    <property type="evidence" value="ECO:0007669"/>
    <property type="project" value="UniProtKB-SubCell"/>
</dbReference>
<dbReference type="Gene3D" id="3.30.420.40">
    <property type="match status" value="2"/>
</dbReference>
<dbReference type="FunFam" id="3.30.420.40:FF:000058">
    <property type="entry name" value="Putative actin-related protein 5"/>
    <property type="match status" value="1"/>
</dbReference>
<evidence type="ECO:0000256" key="3">
    <source>
        <dbReference type="ARBA" id="ARBA00023212"/>
    </source>
</evidence>
<dbReference type="PRINTS" id="PR00190">
    <property type="entry name" value="ACTIN"/>
</dbReference>
<dbReference type="PANTHER" id="PTHR11937">
    <property type="entry name" value="ACTIN"/>
    <property type="match status" value="1"/>
</dbReference>
<dbReference type="InterPro" id="IPR004000">
    <property type="entry name" value="Actin"/>
</dbReference>
<evidence type="ECO:0000256" key="4">
    <source>
        <dbReference type="RuleBase" id="RU000487"/>
    </source>
</evidence>
<dbReference type="EMBL" id="KB742522">
    <property type="protein sequence ID" value="EOB07562.1"/>
    <property type="molecule type" value="Genomic_DNA"/>
</dbReference>
<feature type="non-terminal residue" evidence="5">
    <location>
        <position position="300"/>
    </location>
</feature>
<evidence type="ECO:0000313" key="6">
    <source>
        <dbReference type="Proteomes" id="UP000296049"/>
    </source>
</evidence>
<dbReference type="FunFam" id="3.30.420.40:FF:000050">
    <property type="entry name" value="Actin, alpha skeletal muscle"/>
    <property type="match status" value="1"/>
</dbReference>
<sequence length="300" mass="33878">GLVTSWDNMEKIWRYLYEQELRLKPSERPALLTETPLNPLSHREKMAELMFESFHVPALFVTLQALAVLYAGARTTGLVLDSGDGVTVTVPVYKGKYLLQGITRVDFAGRDVTKYLARLLLETGHSFMSATEREIVRDIKEKLCYVALDPRQKMQDKPENLSREYILPDGRSVTVGDQLFRAPEALFAPREVEAQGPGVVGMVLRSLARCSSRIQLDILRNVVLSGGSTLFQGFKERLLKDLQAAIPSIAPVKIFSPENRMYSVWTGASLLASLTAFRNMWITREDYYEVGPTLLQRKCF</sequence>
<organism evidence="5 6">
    <name type="scientific">Anas platyrhynchos</name>
    <name type="common">Mallard</name>
    <name type="synonym">Anas boschas</name>
    <dbReference type="NCBI Taxonomy" id="8839"/>
    <lineage>
        <taxon>Eukaryota</taxon>
        <taxon>Metazoa</taxon>
        <taxon>Chordata</taxon>
        <taxon>Craniata</taxon>
        <taxon>Vertebrata</taxon>
        <taxon>Euteleostomi</taxon>
        <taxon>Archelosauria</taxon>
        <taxon>Archosauria</taxon>
        <taxon>Dinosauria</taxon>
        <taxon>Saurischia</taxon>
        <taxon>Theropoda</taxon>
        <taxon>Coelurosauria</taxon>
        <taxon>Aves</taxon>
        <taxon>Neognathae</taxon>
        <taxon>Galloanserae</taxon>
        <taxon>Anseriformes</taxon>
        <taxon>Anatidae</taxon>
        <taxon>Anatinae</taxon>
        <taxon>Anas</taxon>
    </lineage>
</organism>
<comment type="similarity">
    <text evidence="2 4">Belongs to the actin family.</text>
</comment>